<evidence type="ECO:0000313" key="4">
    <source>
        <dbReference type="WBParaSite" id="TCNE_0001281601-mRNA-1"/>
    </source>
</evidence>
<organism evidence="3 4">
    <name type="scientific">Toxocara canis</name>
    <name type="common">Canine roundworm</name>
    <dbReference type="NCBI Taxonomy" id="6265"/>
    <lineage>
        <taxon>Eukaryota</taxon>
        <taxon>Metazoa</taxon>
        <taxon>Ecdysozoa</taxon>
        <taxon>Nematoda</taxon>
        <taxon>Chromadorea</taxon>
        <taxon>Rhabditida</taxon>
        <taxon>Spirurina</taxon>
        <taxon>Ascaridomorpha</taxon>
        <taxon>Ascaridoidea</taxon>
        <taxon>Toxocaridae</taxon>
        <taxon>Toxocara</taxon>
    </lineage>
</organism>
<accession>A0A183UWE6</accession>
<keyword evidence="3" id="KW-1185">Reference proteome</keyword>
<evidence type="ECO:0000259" key="1">
    <source>
        <dbReference type="Pfam" id="PF00144"/>
    </source>
</evidence>
<dbReference type="Gene3D" id="3.40.710.10">
    <property type="entry name" value="DD-peptidase/beta-lactamase superfamily"/>
    <property type="match status" value="1"/>
</dbReference>
<name>A0A183UWE6_TOXCA</name>
<evidence type="ECO:0000313" key="3">
    <source>
        <dbReference type="Proteomes" id="UP000050794"/>
    </source>
</evidence>
<gene>
    <name evidence="2" type="ORF">TCNE_LOCUS12816</name>
</gene>
<dbReference type="PANTHER" id="PTHR43319">
    <property type="entry name" value="BETA-LACTAMASE-RELATED"/>
    <property type="match status" value="1"/>
</dbReference>
<dbReference type="EMBL" id="UYWY01021441">
    <property type="protein sequence ID" value="VDM44137.1"/>
    <property type="molecule type" value="Genomic_DNA"/>
</dbReference>
<proteinExistence type="predicted"/>
<dbReference type="InterPro" id="IPR001466">
    <property type="entry name" value="Beta-lactam-related"/>
</dbReference>
<dbReference type="WBParaSite" id="TCNE_0001281601-mRNA-1">
    <property type="protein sequence ID" value="TCNE_0001281601-mRNA-1"/>
    <property type="gene ID" value="TCNE_0001281601"/>
</dbReference>
<feature type="domain" description="Beta-lactamase-related" evidence="1">
    <location>
        <begin position="2"/>
        <end position="45"/>
    </location>
</feature>
<dbReference type="PANTHER" id="PTHR43319:SF3">
    <property type="entry name" value="BETA-LACTAMASE-RELATED DOMAIN-CONTAINING PROTEIN"/>
    <property type="match status" value="1"/>
</dbReference>
<dbReference type="Pfam" id="PF00144">
    <property type="entry name" value="Beta-lactamase"/>
    <property type="match status" value="1"/>
</dbReference>
<reference evidence="2 3" key="2">
    <citation type="submission" date="2018-11" db="EMBL/GenBank/DDBJ databases">
        <authorList>
            <consortium name="Pathogen Informatics"/>
        </authorList>
    </citation>
    <scope>NUCLEOTIDE SEQUENCE [LARGE SCALE GENOMIC DNA]</scope>
</reference>
<protein>
    <submittedName>
        <fullName evidence="4">Beta-lactamase domain-containing protein</fullName>
    </submittedName>
</protein>
<reference evidence="4" key="1">
    <citation type="submission" date="2016-06" db="UniProtKB">
        <authorList>
            <consortium name="WormBaseParasite"/>
        </authorList>
    </citation>
    <scope>IDENTIFICATION</scope>
</reference>
<dbReference type="InterPro" id="IPR012338">
    <property type="entry name" value="Beta-lactam/transpept-like"/>
</dbReference>
<sequence length="58" mass="6491">MWPPGTAVGYHATTFGWLVDQLVRRSDPNKRGLGQFYREEILPHMPGTVTFEAAVSVC</sequence>
<dbReference type="Proteomes" id="UP000050794">
    <property type="component" value="Unassembled WGS sequence"/>
</dbReference>
<dbReference type="InterPro" id="IPR052907">
    <property type="entry name" value="Beta-lactamase/esterase"/>
</dbReference>
<dbReference type="AlphaFoldDB" id="A0A183UWE6"/>
<evidence type="ECO:0000313" key="2">
    <source>
        <dbReference type="EMBL" id="VDM44137.1"/>
    </source>
</evidence>